<dbReference type="Gene3D" id="1.10.10.10">
    <property type="entry name" value="Winged helix-like DNA-binding domain superfamily/Winged helix DNA-binding domain"/>
    <property type="match status" value="1"/>
</dbReference>
<evidence type="ECO:0000313" key="2">
    <source>
        <dbReference type="EMBL" id="MFN6542989.1"/>
    </source>
</evidence>
<dbReference type="InterPro" id="IPR036390">
    <property type="entry name" value="WH_DNA-bd_sf"/>
</dbReference>
<evidence type="ECO:0000313" key="3">
    <source>
        <dbReference type="Proteomes" id="UP001635816"/>
    </source>
</evidence>
<dbReference type="SUPFAM" id="SSF46785">
    <property type="entry name" value="Winged helix' DNA-binding domain"/>
    <property type="match status" value="1"/>
</dbReference>
<accession>A0ABW9L5J4</accession>
<gene>
    <name evidence="2" type="ORF">ACK4CT_07335</name>
</gene>
<reference evidence="2 3" key="1">
    <citation type="submission" date="2024-12" db="EMBL/GenBank/DDBJ databases">
        <title>The coexistence of Mycolicibacterium septicum and Mycolicibacterium nivoides in clinical samples.</title>
        <authorList>
            <person name="Wang C."/>
            <person name="Feng Y."/>
            <person name="Zong Z."/>
        </authorList>
    </citation>
    <scope>NUCLEOTIDE SEQUENCE [LARGE SCALE GENOMIC DNA]</scope>
    <source>
        <strain evidence="2 3">120309</strain>
    </source>
</reference>
<dbReference type="Proteomes" id="UP001635816">
    <property type="component" value="Unassembled WGS sequence"/>
</dbReference>
<protein>
    <submittedName>
        <fullName evidence="2">Transcriptional regulator</fullName>
    </submittedName>
</protein>
<organism evidence="2 3">
    <name type="scientific">Mycolicibacterium nivoides</name>
    <dbReference type="NCBI Taxonomy" id="2487344"/>
    <lineage>
        <taxon>Bacteria</taxon>
        <taxon>Bacillati</taxon>
        <taxon>Actinomycetota</taxon>
        <taxon>Actinomycetes</taxon>
        <taxon>Mycobacteriales</taxon>
        <taxon>Mycobacteriaceae</taxon>
        <taxon>Mycolicibacterium</taxon>
    </lineage>
</organism>
<dbReference type="RefSeq" id="WP_409542826.1">
    <property type="nucleotide sequence ID" value="NZ_JBKBDD010000002.1"/>
</dbReference>
<sequence>MTTRPCFDELIHPSTRLTLVATLAAADWAEFSYLKETLRLSDSALSKQLAILENAGYVATERRLDASRHKVHARLTDAGRVAFEGHVAALRAIVGGADGTGIVGGADGTGIVGGAAAGVSRRTGL</sequence>
<feature type="domain" description="Winged helix DNA-binding" evidence="1">
    <location>
        <begin position="16"/>
        <end position="94"/>
    </location>
</feature>
<keyword evidence="3" id="KW-1185">Reference proteome</keyword>
<dbReference type="Pfam" id="PF13601">
    <property type="entry name" value="HTH_34"/>
    <property type="match status" value="1"/>
</dbReference>
<dbReference type="InterPro" id="IPR036388">
    <property type="entry name" value="WH-like_DNA-bd_sf"/>
</dbReference>
<dbReference type="PANTHER" id="PTHR37318:SF1">
    <property type="entry name" value="BSL7504 PROTEIN"/>
    <property type="match status" value="1"/>
</dbReference>
<evidence type="ECO:0000259" key="1">
    <source>
        <dbReference type="Pfam" id="PF13601"/>
    </source>
</evidence>
<dbReference type="InterPro" id="IPR027395">
    <property type="entry name" value="WH_DNA-bd_dom"/>
</dbReference>
<dbReference type="PANTHER" id="PTHR37318">
    <property type="entry name" value="BSL7504 PROTEIN"/>
    <property type="match status" value="1"/>
</dbReference>
<dbReference type="EMBL" id="JBKBDD010000002">
    <property type="protein sequence ID" value="MFN6542989.1"/>
    <property type="molecule type" value="Genomic_DNA"/>
</dbReference>
<comment type="caution">
    <text evidence="2">The sequence shown here is derived from an EMBL/GenBank/DDBJ whole genome shotgun (WGS) entry which is preliminary data.</text>
</comment>
<name>A0ABW9L5J4_9MYCO</name>
<proteinExistence type="predicted"/>